<gene>
    <name evidence="2" type="ORF">DVH24_005162</name>
</gene>
<evidence type="ECO:0000313" key="3">
    <source>
        <dbReference type="Proteomes" id="UP000290289"/>
    </source>
</evidence>
<proteinExistence type="predicted"/>
<dbReference type="EMBL" id="RDQH01000338">
    <property type="protein sequence ID" value="RXH81248.1"/>
    <property type="molecule type" value="Genomic_DNA"/>
</dbReference>
<dbReference type="AlphaFoldDB" id="A0A498IBU8"/>
<keyword evidence="3" id="KW-1185">Reference proteome</keyword>
<feature type="region of interest" description="Disordered" evidence="1">
    <location>
        <begin position="35"/>
        <end position="54"/>
    </location>
</feature>
<reference evidence="2 3" key="1">
    <citation type="submission" date="2018-10" db="EMBL/GenBank/DDBJ databases">
        <title>A high-quality apple genome assembly.</title>
        <authorList>
            <person name="Hu J."/>
        </authorList>
    </citation>
    <scope>NUCLEOTIDE SEQUENCE [LARGE SCALE GENOMIC DNA]</scope>
    <source>
        <strain evidence="3">cv. HFTH1</strain>
        <tissue evidence="2">Young leaf</tissue>
    </source>
</reference>
<protein>
    <submittedName>
        <fullName evidence="2">Uncharacterized protein</fullName>
    </submittedName>
</protein>
<sequence>MQRTSSACTDAAHQPYVTQPSGSRAGNPRWACRSGSFSSPVPRATSNAGSPSPGRFEISFGDSLSMLINTYVTSRLGPPPHLGLDSVVTRYCPIWTLTMPSRNSQENFPMGHLSWDCSLVNSLNFEVSMEPETSELPKGLVLGLHDPCPWVMWDLTIHPPLGGRSPRRHTSGQGLALIPNCHIPARAGM</sequence>
<name>A0A498IBU8_MALDO</name>
<evidence type="ECO:0000313" key="2">
    <source>
        <dbReference type="EMBL" id="RXH81248.1"/>
    </source>
</evidence>
<accession>A0A498IBU8</accession>
<dbReference type="Proteomes" id="UP000290289">
    <property type="component" value="Chromosome 12"/>
</dbReference>
<feature type="region of interest" description="Disordered" evidence="1">
    <location>
        <begin position="1"/>
        <end position="29"/>
    </location>
</feature>
<comment type="caution">
    <text evidence="2">The sequence shown here is derived from an EMBL/GenBank/DDBJ whole genome shotgun (WGS) entry which is preliminary data.</text>
</comment>
<feature type="compositionally biased region" description="Polar residues" evidence="1">
    <location>
        <begin position="35"/>
        <end position="50"/>
    </location>
</feature>
<organism evidence="2 3">
    <name type="scientific">Malus domestica</name>
    <name type="common">Apple</name>
    <name type="synonym">Pyrus malus</name>
    <dbReference type="NCBI Taxonomy" id="3750"/>
    <lineage>
        <taxon>Eukaryota</taxon>
        <taxon>Viridiplantae</taxon>
        <taxon>Streptophyta</taxon>
        <taxon>Embryophyta</taxon>
        <taxon>Tracheophyta</taxon>
        <taxon>Spermatophyta</taxon>
        <taxon>Magnoliopsida</taxon>
        <taxon>eudicotyledons</taxon>
        <taxon>Gunneridae</taxon>
        <taxon>Pentapetalae</taxon>
        <taxon>rosids</taxon>
        <taxon>fabids</taxon>
        <taxon>Rosales</taxon>
        <taxon>Rosaceae</taxon>
        <taxon>Amygdaloideae</taxon>
        <taxon>Maleae</taxon>
        <taxon>Malus</taxon>
    </lineage>
</organism>
<evidence type="ECO:0000256" key="1">
    <source>
        <dbReference type="SAM" id="MobiDB-lite"/>
    </source>
</evidence>